<keyword evidence="2" id="KW-1185">Reference proteome</keyword>
<reference evidence="1 2" key="1">
    <citation type="journal article" date="2023" name="Hortic Res">
        <title>Pangenome of water caltrop reveals structural variations and asymmetric subgenome divergence after allopolyploidization.</title>
        <authorList>
            <person name="Zhang X."/>
            <person name="Chen Y."/>
            <person name="Wang L."/>
            <person name="Yuan Y."/>
            <person name="Fang M."/>
            <person name="Shi L."/>
            <person name="Lu R."/>
            <person name="Comes H.P."/>
            <person name="Ma Y."/>
            <person name="Chen Y."/>
            <person name="Huang G."/>
            <person name="Zhou Y."/>
            <person name="Zheng Z."/>
            <person name="Qiu Y."/>
        </authorList>
    </citation>
    <scope>NUCLEOTIDE SEQUENCE [LARGE SCALE GENOMIC DNA]</scope>
    <source>
        <tissue evidence="1">Roots</tissue>
    </source>
</reference>
<organism evidence="1 2">
    <name type="scientific">Trapa incisa</name>
    <dbReference type="NCBI Taxonomy" id="236973"/>
    <lineage>
        <taxon>Eukaryota</taxon>
        <taxon>Viridiplantae</taxon>
        <taxon>Streptophyta</taxon>
        <taxon>Embryophyta</taxon>
        <taxon>Tracheophyta</taxon>
        <taxon>Spermatophyta</taxon>
        <taxon>Magnoliopsida</taxon>
        <taxon>eudicotyledons</taxon>
        <taxon>Gunneridae</taxon>
        <taxon>Pentapetalae</taxon>
        <taxon>rosids</taxon>
        <taxon>malvids</taxon>
        <taxon>Myrtales</taxon>
        <taxon>Lythraceae</taxon>
        <taxon>Trapa</taxon>
    </lineage>
</organism>
<comment type="caution">
    <text evidence="1">The sequence shown here is derived from an EMBL/GenBank/DDBJ whole genome shotgun (WGS) entry which is preliminary data.</text>
</comment>
<dbReference type="EMBL" id="JAXIOK010000022">
    <property type="protein sequence ID" value="KAK4744692.1"/>
    <property type="molecule type" value="Genomic_DNA"/>
</dbReference>
<protein>
    <submittedName>
        <fullName evidence="1">Uncharacterized protein</fullName>
    </submittedName>
</protein>
<proteinExistence type="predicted"/>
<name>A0AAN7GRB9_9MYRT</name>
<accession>A0AAN7GRB9</accession>
<evidence type="ECO:0000313" key="2">
    <source>
        <dbReference type="Proteomes" id="UP001345219"/>
    </source>
</evidence>
<dbReference type="AlphaFoldDB" id="A0AAN7GRB9"/>
<sequence>MLVHNKFISYIDNLKYLILFYSLNNEKLYILWWTFVRTSNSFTQNVTNETIQTQQKYELDLPTMFSVILHFAEEDYLASISNLLCLDAGAVFHVLVDGLVLIRCAYIST</sequence>
<gene>
    <name evidence="1" type="ORF">SAY87_011004</name>
</gene>
<dbReference type="Proteomes" id="UP001345219">
    <property type="component" value="Chromosome 9"/>
</dbReference>
<evidence type="ECO:0000313" key="1">
    <source>
        <dbReference type="EMBL" id="KAK4744692.1"/>
    </source>
</evidence>